<sequence length="99" mass="11442">MTTPTLNLSRIIKLGDNINENILNCIVYKMKDGVYFIPEIQFKGHIAQILQNEDIVPQLTGFYASIDDYDKLLLDKRIIVEQYQLKDPTVPDNLIDLVF</sequence>
<name>D9PH66_9ZZZZ</name>
<dbReference type="EMBL" id="ADZX01000356">
    <property type="protein sequence ID" value="EFK97093.1"/>
    <property type="molecule type" value="Genomic_DNA"/>
</dbReference>
<protein>
    <submittedName>
        <fullName evidence="1">Uncharacterized protein</fullName>
    </submittedName>
</protein>
<gene>
    <name evidence="1" type="ORF">LDC_0866</name>
</gene>
<accession>D9PH66</accession>
<dbReference type="AlphaFoldDB" id="D9PH66"/>
<proteinExistence type="predicted"/>
<reference evidence="1" key="1">
    <citation type="submission" date="2010-07" db="EMBL/GenBank/DDBJ databases">
        <authorList>
            <consortium name="CONSOLIDER consortium CSD2007-00005"/>
            <person name="Guazzaroni M.-E."/>
            <person name="Richter M."/>
            <person name="Garcia-Salamanca A."/>
            <person name="Yarza P."/>
            <person name="Ferrer M."/>
        </authorList>
    </citation>
    <scope>NUCLEOTIDE SEQUENCE</scope>
</reference>
<organism evidence="1">
    <name type="scientific">sediment metagenome</name>
    <dbReference type="NCBI Taxonomy" id="749907"/>
    <lineage>
        <taxon>unclassified sequences</taxon>
        <taxon>metagenomes</taxon>
        <taxon>ecological metagenomes</taxon>
    </lineage>
</organism>
<comment type="caution">
    <text evidence="1">The sequence shown here is derived from an EMBL/GenBank/DDBJ whole genome shotgun (WGS) entry which is preliminary data.</text>
</comment>
<reference evidence="1" key="2">
    <citation type="journal article" date="2011" name="Microb. Ecol.">
        <title>Taxonomic and Functional Metagenomic Profiling of the Microbial Community in the Anoxic Sediment of a Sub-saline Shallow Lake (Laguna de Carrizo, Central Spain).</title>
        <authorList>
            <person name="Ferrer M."/>
            <person name="Guazzaroni M.E."/>
            <person name="Richter M."/>
            <person name="Garcia-Salamanca A."/>
            <person name="Yarza P."/>
            <person name="Suarez-Suarez A."/>
            <person name="Solano J."/>
            <person name="Alcaide M."/>
            <person name="van Dillewijn P."/>
            <person name="Molina-Henares M.A."/>
            <person name="Lopez-Cortes N."/>
            <person name="Al-Ramahi Y."/>
            <person name="Guerrero C."/>
            <person name="Acosta A."/>
            <person name="de Eugenio L.I."/>
            <person name="Martinez V."/>
            <person name="Marques S."/>
            <person name="Rojo F."/>
            <person name="Santero E."/>
            <person name="Genilloud O."/>
            <person name="Perez-Perez J."/>
            <person name="Rossello-Mora R."/>
            <person name="Ramos J.L."/>
        </authorList>
    </citation>
    <scope>NUCLEOTIDE SEQUENCE</scope>
</reference>
<evidence type="ECO:0000313" key="1">
    <source>
        <dbReference type="EMBL" id="EFK97093.1"/>
    </source>
</evidence>